<accession>A0A094JX55</accession>
<dbReference type="RefSeq" id="WP_037443572.1">
    <property type="nucleotide sequence ID" value="NZ_JPEO01000010.1"/>
</dbReference>
<evidence type="ECO:0000256" key="1">
    <source>
        <dbReference type="SAM" id="MobiDB-lite"/>
    </source>
</evidence>
<feature type="region of interest" description="Disordered" evidence="1">
    <location>
        <begin position="33"/>
        <end position="52"/>
    </location>
</feature>
<dbReference type="PROSITE" id="PS51257">
    <property type="entry name" value="PROKAR_LIPOPROTEIN"/>
    <property type="match status" value="1"/>
</dbReference>
<reference evidence="3 4" key="1">
    <citation type="submission" date="2014-06" db="EMBL/GenBank/DDBJ databases">
        <title>Shewanella sp. YQH10.</title>
        <authorList>
            <person name="Liu Y."/>
            <person name="Zeng R."/>
        </authorList>
    </citation>
    <scope>NUCLEOTIDE SEQUENCE [LARGE SCALE GENOMIC DNA]</scope>
    <source>
        <strain evidence="3 4">YQH10</strain>
    </source>
</reference>
<keyword evidence="2" id="KW-0732">Signal</keyword>
<name>A0A094JX55_9GAMM</name>
<sequence>MNNKGLLLAASIIILSSTITGCSSLSQNIYDQTAKSNHENTPSRPHGDSVSREDVENGVFWGAMDTLWQSIFSN</sequence>
<keyword evidence="4" id="KW-1185">Reference proteome</keyword>
<comment type="caution">
    <text evidence="3">The sequence shown here is derived from an EMBL/GenBank/DDBJ whole genome shotgun (WGS) entry which is preliminary data.</text>
</comment>
<dbReference type="EMBL" id="JPEO01000010">
    <property type="protein sequence ID" value="KFZ37006.1"/>
    <property type="molecule type" value="Genomic_DNA"/>
</dbReference>
<gene>
    <name evidence="3" type="ORF">HR45_13250</name>
</gene>
<feature type="compositionally biased region" description="Polar residues" evidence="1">
    <location>
        <begin position="33"/>
        <end position="43"/>
    </location>
</feature>
<dbReference type="AlphaFoldDB" id="A0A094JX55"/>
<feature type="signal peptide" evidence="2">
    <location>
        <begin position="1"/>
        <end position="21"/>
    </location>
</feature>
<proteinExistence type="predicted"/>
<evidence type="ECO:0008006" key="5">
    <source>
        <dbReference type="Google" id="ProtNLM"/>
    </source>
</evidence>
<evidence type="ECO:0000256" key="2">
    <source>
        <dbReference type="SAM" id="SignalP"/>
    </source>
</evidence>
<protein>
    <recommendedName>
        <fullName evidence="5">Lipoprotein</fullName>
    </recommendedName>
</protein>
<dbReference type="Proteomes" id="UP000029264">
    <property type="component" value="Unassembled WGS sequence"/>
</dbReference>
<feature type="chain" id="PRO_5001899673" description="Lipoprotein" evidence="2">
    <location>
        <begin position="22"/>
        <end position="74"/>
    </location>
</feature>
<evidence type="ECO:0000313" key="4">
    <source>
        <dbReference type="Proteomes" id="UP000029264"/>
    </source>
</evidence>
<organism evidence="3 4">
    <name type="scientific">Shewanella mangrovi</name>
    <dbReference type="NCBI Taxonomy" id="1515746"/>
    <lineage>
        <taxon>Bacteria</taxon>
        <taxon>Pseudomonadati</taxon>
        <taxon>Pseudomonadota</taxon>
        <taxon>Gammaproteobacteria</taxon>
        <taxon>Alteromonadales</taxon>
        <taxon>Shewanellaceae</taxon>
        <taxon>Shewanella</taxon>
    </lineage>
</organism>
<evidence type="ECO:0000313" key="3">
    <source>
        <dbReference type="EMBL" id="KFZ37006.1"/>
    </source>
</evidence>
<dbReference type="STRING" id="1515746.HR45_13250"/>